<dbReference type="Gene3D" id="2.170.120.12">
    <property type="entry name" value="DNA-directed RNA polymerase, insert domain"/>
    <property type="match status" value="1"/>
</dbReference>
<evidence type="ECO:0000256" key="4">
    <source>
        <dbReference type="ARBA" id="ARBA00022478"/>
    </source>
</evidence>
<dbReference type="GO" id="GO:0003899">
    <property type="term" value="F:DNA-directed RNA polymerase activity"/>
    <property type="evidence" value="ECO:0007669"/>
    <property type="project" value="UniProtKB-UniRule"/>
</dbReference>
<dbReference type="GO" id="GO:0000428">
    <property type="term" value="C:DNA-directed RNA polymerase complex"/>
    <property type="evidence" value="ECO:0007669"/>
    <property type="project" value="UniProtKB-KW"/>
</dbReference>
<evidence type="ECO:0000256" key="2">
    <source>
        <dbReference type="ARBA" id="ARBA00012418"/>
    </source>
</evidence>
<proteinExistence type="inferred from homology"/>
<dbReference type="GO" id="GO:0046983">
    <property type="term" value="F:protein dimerization activity"/>
    <property type="evidence" value="ECO:0007669"/>
    <property type="project" value="InterPro"/>
</dbReference>
<keyword evidence="7 11" id="KW-0804">Transcription</keyword>
<dbReference type="Proteomes" id="UP000075515">
    <property type="component" value="Unassembled WGS sequence"/>
</dbReference>
<dbReference type="Pfam" id="PF01193">
    <property type="entry name" value="RNA_pol_L"/>
    <property type="match status" value="1"/>
</dbReference>
<comment type="function">
    <text evidence="11">DNA-dependent RNA polymerase catalyzes the transcription of DNA into RNA using the four ribonucleoside triphosphates as substrates.</text>
</comment>
<evidence type="ECO:0000256" key="1">
    <source>
        <dbReference type="ARBA" id="ARBA00007123"/>
    </source>
</evidence>
<dbReference type="EC" id="2.7.7.6" evidence="2 11"/>
<dbReference type="EMBL" id="JELX01002998">
    <property type="protein sequence ID" value="KYF53608.1"/>
    <property type="molecule type" value="Genomic_DNA"/>
</dbReference>
<dbReference type="Gene3D" id="3.30.1360.10">
    <property type="entry name" value="RNA polymerase, RBP11-like subunit"/>
    <property type="match status" value="1"/>
</dbReference>
<dbReference type="SUPFAM" id="SSF47789">
    <property type="entry name" value="C-terminal domain of RNA polymerase alpha subunit"/>
    <property type="match status" value="1"/>
</dbReference>
<feature type="region of interest" description="Alpha N-terminal domain (alpha-NTD)" evidence="11">
    <location>
        <begin position="1"/>
        <end position="241"/>
    </location>
</feature>
<reference evidence="17 18" key="1">
    <citation type="submission" date="2014-02" db="EMBL/GenBank/DDBJ databases">
        <title>The small core and large imbalanced accessory genome model reveals a collaborative survival strategy of Sorangium cellulosum strains in nature.</title>
        <authorList>
            <person name="Han K."/>
            <person name="Peng R."/>
            <person name="Blom J."/>
            <person name="Li Y.-Z."/>
        </authorList>
    </citation>
    <scope>NUCLEOTIDE SEQUENCE [LARGE SCALE GENOMIC DNA]</scope>
    <source>
        <strain evidence="16 17">So0007-03</strain>
        <strain evidence="15 20">So0011-07</strain>
        <strain evidence="14 18">So0149</strain>
        <strain evidence="13 19">So0157-18</strain>
    </source>
</reference>
<dbReference type="Proteomes" id="UP000075604">
    <property type="component" value="Unassembled WGS sequence"/>
</dbReference>
<dbReference type="GO" id="GO:0005737">
    <property type="term" value="C:cytoplasm"/>
    <property type="evidence" value="ECO:0007669"/>
    <property type="project" value="UniProtKB-ARBA"/>
</dbReference>
<feature type="domain" description="DNA-directed RNA polymerase RpoA/D/Rpb3-type" evidence="12">
    <location>
        <begin position="33"/>
        <end position="240"/>
    </location>
</feature>
<dbReference type="NCBIfam" id="NF003519">
    <property type="entry name" value="PRK05182.2-5"/>
    <property type="match status" value="1"/>
</dbReference>
<comment type="catalytic activity">
    <reaction evidence="10 11">
        <text>RNA(n) + a ribonucleoside 5'-triphosphate = RNA(n+1) + diphosphate</text>
        <dbReference type="Rhea" id="RHEA:21248"/>
        <dbReference type="Rhea" id="RHEA-COMP:14527"/>
        <dbReference type="Rhea" id="RHEA-COMP:17342"/>
        <dbReference type="ChEBI" id="CHEBI:33019"/>
        <dbReference type="ChEBI" id="CHEBI:61557"/>
        <dbReference type="ChEBI" id="CHEBI:140395"/>
        <dbReference type="EC" id="2.7.7.6"/>
    </reaction>
</comment>
<dbReference type="InterPro" id="IPR011263">
    <property type="entry name" value="DNA-dir_RNA_pol_RpoA/D/Rpb3"/>
</dbReference>
<evidence type="ECO:0000313" key="16">
    <source>
        <dbReference type="EMBL" id="KYG09505.1"/>
    </source>
</evidence>
<dbReference type="NCBIfam" id="NF003513">
    <property type="entry name" value="PRK05182.1-2"/>
    <property type="match status" value="1"/>
</dbReference>
<dbReference type="SMART" id="SM00662">
    <property type="entry name" value="RPOLD"/>
    <property type="match status" value="1"/>
</dbReference>
<evidence type="ECO:0000259" key="12">
    <source>
        <dbReference type="SMART" id="SM00662"/>
    </source>
</evidence>
<dbReference type="InterPro" id="IPR011260">
    <property type="entry name" value="RNAP_asu_C"/>
</dbReference>
<dbReference type="Proteomes" id="UP000075502">
    <property type="component" value="Unassembled WGS sequence"/>
</dbReference>
<evidence type="ECO:0000256" key="10">
    <source>
        <dbReference type="ARBA" id="ARBA00048552"/>
    </source>
</evidence>
<comment type="domain">
    <text evidence="11">The N-terminal domain is essential for RNAP assembly and basal transcription, whereas the C-terminal domain is involved in interaction with transcriptional regulators and with upstream promoter elements.</text>
</comment>
<evidence type="ECO:0000256" key="5">
    <source>
        <dbReference type="ARBA" id="ARBA00022679"/>
    </source>
</evidence>
<evidence type="ECO:0000313" key="19">
    <source>
        <dbReference type="Proteomes" id="UP000075604"/>
    </source>
</evidence>
<dbReference type="EMBL" id="JEME01000660">
    <property type="protein sequence ID" value="KYG09505.1"/>
    <property type="molecule type" value="Genomic_DNA"/>
</dbReference>
<dbReference type="FunFam" id="2.170.120.12:FF:000001">
    <property type="entry name" value="DNA-directed RNA polymerase subunit alpha"/>
    <property type="match status" value="1"/>
</dbReference>
<evidence type="ECO:0000313" key="20">
    <source>
        <dbReference type="Proteomes" id="UP000075635"/>
    </source>
</evidence>
<dbReference type="SUPFAM" id="SSF56553">
    <property type="entry name" value="Insert subdomain of RNA polymerase alpha subunit"/>
    <property type="match status" value="1"/>
</dbReference>
<dbReference type="Proteomes" id="UP000075635">
    <property type="component" value="Unassembled WGS sequence"/>
</dbReference>
<dbReference type="InterPro" id="IPR036643">
    <property type="entry name" value="RNApol_insert_sf"/>
</dbReference>
<dbReference type="Pfam" id="PF03118">
    <property type="entry name" value="RNA_pol_A_CTD"/>
    <property type="match status" value="1"/>
</dbReference>
<evidence type="ECO:0000256" key="6">
    <source>
        <dbReference type="ARBA" id="ARBA00022695"/>
    </source>
</evidence>
<evidence type="ECO:0000313" key="14">
    <source>
        <dbReference type="EMBL" id="KYF79930.1"/>
    </source>
</evidence>
<dbReference type="EMBL" id="JEMB01001821">
    <property type="protein sequence ID" value="KYF84932.1"/>
    <property type="molecule type" value="Genomic_DNA"/>
</dbReference>
<dbReference type="EMBL" id="JEMC01003612">
    <property type="protein sequence ID" value="KYF79930.1"/>
    <property type="molecule type" value="Genomic_DNA"/>
</dbReference>
<keyword evidence="6 11" id="KW-0548">Nucleotidyltransferase</keyword>
<dbReference type="Gene3D" id="1.10.150.20">
    <property type="entry name" value="5' to 3' exonuclease, C-terminal subdomain"/>
    <property type="match status" value="1"/>
</dbReference>
<dbReference type="GO" id="GO:0003677">
    <property type="term" value="F:DNA binding"/>
    <property type="evidence" value="ECO:0007669"/>
    <property type="project" value="UniProtKB-UniRule"/>
</dbReference>
<keyword evidence="4 11" id="KW-0240">DNA-directed RNA polymerase</keyword>
<keyword evidence="5 11" id="KW-0808">Transferase</keyword>
<evidence type="ECO:0000313" key="17">
    <source>
        <dbReference type="Proteomes" id="UP000075502"/>
    </source>
</evidence>
<evidence type="ECO:0000256" key="9">
    <source>
        <dbReference type="ARBA" id="ARBA00033070"/>
    </source>
</evidence>
<accession>A0A150RXH1</accession>
<dbReference type="InterPro" id="IPR011773">
    <property type="entry name" value="DNA-dir_RpoA"/>
</dbReference>
<dbReference type="HAMAP" id="MF_00059">
    <property type="entry name" value="RNApol_bact_RpoA"/>
    <property type="match status" value="1"/>
</dbReference>
<gene>
    <name evidence="11" type="primary">rpoA</name>
    <name evidence="13" type="ORF">BE04_05675</name>
    <name evidence="15" type="ORF">BE17_29465</name>
    <name evidence="14" type="ORF">BE18_02580</name>
    <name evidence="16" type="ORF">BE21_17535</name>
</gene>
<dbReference type="GO" id="GO:0006351">
    <property type="term" value="P:DNA-templated transcription"/>
    <property type="evidence" value="ECO:0007669"/>
    <property type="project" value="UniProtKB-UniRule"/>
</dbReference>
<comment type="similarity">
    <text evidence="1 11">Belongs to the RNA polymerase alpha chain family.</text>
</comment>
<evidence type="ECO:0000256" key="3">
    <source>
        <dbReference type="ARBA" id="ARBA00015972"/>
    </source>
</evidence>
<evidence type="ECO:0000256" key="7">
    <source>
        <dbReference type="ARBA" id="ARBA00023163"/>
    </source>
</evidence>
<dbReference type="CDD" id="cd06928">
    <property type="entry name" value="RNAP_alpha_NTD"/>
    <property type="match status" value="1"/>
</dbReference>
<dbReference type="NCBIfam" id="TIGR02027">
    <property type="entry name" value="rpoA"/>
    <property type="match status" value="1"/>
</dbReference>
<sequence>MNNPNLTMIARNWRDLIRPKGISIDAESGTQFYAKFTCEPLERGFGITIGNSLRRVLLSSLQGAAATAIRIEGALHEFTTVPDVVEDVSDIILNVKEVVFKAATPKTYSVRIDREGPGPVYARDIQLVDGLSVLNPDHLIAVLDKKGPLSMELTVNVGRGYVPAERNKTPTMPIGTIPIDALFSPIRKVNYTVQNARVGQVTDYDKLTLEVWTNGSVSPADAVAFAAKILKEQLSIWVNFEESEETSYQAVMSDDEPLNENLFRSVEELELSVRSANCLQNANITLIGELVQRTEQDMLKTKNFGRKSLKEIKEILANMGLSLGMKIDNWPQLLERWKAQQAQA</sequence>
<protein>
    <recommendedName>
        <fullName evidence="3 11">DNA-directed RNA polymerase subunit alpha</fullName>
        <shortName evidence="11">RNAP subunit alpha</shortName>
        <ecNumber evidence="2 11">2.7.7.6</ecNumber>
    </recommendedName>
    <alternativeName>
        <fullName evidence="9 11">RNA polymerase subunit alpha</fullName>
    </alternativeName>
    <alternativeName>
        <fullName evidence="8 11">Transcriptase subunit alpha</fullName>
    </alternativeName>
</protein>
<comment type="subunit">
    <text evidence="11">Homodimer. The RNAP catalytic core consists of 2 alpha, 1 beta, 1 beta' and 1 omega subunit. When a sigma factor is associated with the core the holoenzyme is formed, which can initiate transcription.</text>
</comment>
<name>A0A150RXH1_SORCE</name>
<dbReference type="SUPFAM" id="SSF55257">
    <property type="entry name" value="RBP11-like subunits of RNA polymerase"/>
    <property type="match status" value="1"/>
</dbReference>
<dbReference type="AlphaFoldDB" id="A0A150RXH1"/>
<dbReference type="InterPro" id="IPR011262">
    <property type="entry name" value="DNA-dir_RNA_pol_insert"/>
</dbReference>
<dbReference type="Pfam" id="PF01000">
    <property type="entry name" value="RNA_pol_A_bac"/>
    <property type="match status" value="1"/>
</dbReference>
<organism evidence="15 20">
    <name type="scientific">Sorangium cellulosum</name>
    <name type="common">Polyangium cellulosum</name>
    <dbReference type="NCBI Taxonomy" id="56"/>
    <lineage>
        <taxon>Bacteria</taxon>
        <taxon>Pseudomonadati</taxon>
        <taxon>Myxococcota</taxon>
        <taxon>Polyangia</taxon>
        <taxon>Polyangiales</taxon>
        <taxon>Polyangiaceae</taxon>
        <taxon>Sorangium</taxon>
    </lineage>
</organism>
<evidence type="ECO:0000256" key="11">
    <source>
        <dbReference type="HAMAP-Rule" id="MF_00059"/>
    </source>
</evidence>
<dbReference type="InterPro" id="IPR036603">
    <property type="entry name" value="RBP11-like"/>
</dbReference>
<evidence type="ECO:0000313" key="18">
    <source>
        <dbReference type="Proteomes" id="UP000075515"/>
    </source>
</evidence>
<evidence type="ECO:0000313" key="15">
    <source>
        <dbReference type="EMBL" id="KYF84932.1"/>
    </source>
</evidence>
<feature type="region of interest" description="Alpha C-terminal domain (alpha-CTD)" evidence="11">
    <location>
        <begin position="258"/>
        <end position="344"/>
    </location>
</feature>
<evidence type="ECO:0000313" key="13">
    <source>
        <dbReference type="EMBL" id="KYF53608.1"/>
    </source>
</evidence>
<dbReference type="FunFam" id="1.10.150.20:FF:000001">
    <property type="entry name" value="DNA-directed RNA polymerase subunit alpha"/>
    <property type="match status" value="1"/>
</dbReference>
<evidence type="ECO:0000256" key="8">
    <source>
        <dbReference type="ARBA" id="ARBA00032524"/>
    </source>
</evidence>
<comment type="caution">
    <text evidence="15">The sequence shown here is derived from an EMBL/GenBank/DDBJ whole genome shotgun (WGS) entry which is preliminary data.</text>
</comment>